<keyword evidence="7 8" id="KW-0472">Membrane</keyword>
<feature type="transmembrane region" description="Helical" evidence="8">
    <location>
        <begin position="226"/>
        <end position="248"/>
    </location>
</feature>
<dbReference type="PANTHER" id="PTHR43057:SF1">
    <property type="entry name" value="ARSENICAL-RESISTANCE PROTEIN 3"/>
    <property type="match status" value="1"/>
</dbReference>
<dbReference type="OrthoDB" id="3254016at2"/>
<evidence type="ECO:0000256" key="6">
    <source>
        <dbReference type="ARBA" id="ARBA00022989"/>
    </source>
</evidence>
<keyword evidence="5 8" id="KW-0812">Transmembrane</keyword>
<protein>
    <submittedName>
        <fullName evidence="9">Arsenic resistance protein</fullName>
    </submittedName>
</protein>
<dbReference type="EMBL" id="LOCK01000035">
    <property type="protein sequence ID" value="KTE90718.1"/>
    <property type="molecule type" value="Genomic_DNA"/>
</dbReference>
<accession>A0A0W1JH48</accession>
<evidence type="ECO:0000256" key="8">
    <source>
        <dbReference type="SAM" id="Phobius"/>
    </source>
</evidence>
<dbReference type="RefSeq" id="WP_058491522.1">
    <property type="nucleotide sequence ID" value="NZ_LOCK01000035.1"/>
</dbReference>
<feature type="transmembrane region" description="Helical" evidence="8">
    <location>
        <begin position="260"/>
        <end position="282"/>
    </location>
</feature>
<feature type="transmembrane region" description="Helical" evidence="8">
    <location>
        <begin position="193"/>
        <end position="214"/>
    </location>
</feature>
<comment type="similarity">
    <text evidence="2">Belongs to the arsenical resistance-3 (ACR3) (TC 2.A.59) family.</text>
</comment>
<feature type="transmembrane region" description="Helical" evidence="8">
    <location>
        <begin position="65"/>
        <end position="88"/>
    </location>
</feature>
<evidence type="ECO:0000256" key="4">
    <source>
        <dbReference type="ARBA" id="ARBA00022475"/>
    </source>
</evidence>
<evidence type="ECO:0000313" key="10">
    <source>
        <dbReference type="Proteomes" id="UP000054623"/>
    </source>
</evidence>
<dbReference type="InterPro" id="IPR038770">
    <property type="entry name" value="Na+/solute_symporter_sf"/>
</dbReference>
<dbReference type="GO" id="GO:0015297">
    <property type="term" value="F:antiporter activity"/>
    <property type="evidence" value="ECO:0007669"/>
    <property type="project" value="InterPro"/>
</dbReference>
<comment type="subcellular location">
    <subcellularLocation>
        <location evidence="1">Cell membrane</location>
        <topology evidence="1">Multi-pass membrane protein</topology>
    </subcellularLocation>
</comment>
<proteinExistence type="inferred from homology"/>
<reference evidence="9 10" key="1">
    <citation type="submission" date="2015-12" db="EMBL/GenBank/DDBJ databases">
        <title>Draft Genome Sequence of Desulfitobacterium hafniense Strain DH, a Sulfate-reducing Bacterium Isolated from Paddy Soils.</title>
        <authorList>
            <person name="Bao P."/>
            <person name="Zhang X."/>
            <person name="Li G."/>
        </authorList>
    </citation>
    <scope>NUCLEOTIDE SEQUENCE [LARGE SCALE GENOMIC DNA]</scope>
    <source>
        <strain evidence="9 10">DH</strain>
    </source>
</reference>
<name>A0A0W1JH48_DESHA</name>
<comment type="caution">
    <text evidence="9">The sequence shown here is derived from an EMBL/GenBank/DDBJ whole genome shotgun (WGS) entry which is preliminary data.</text>
</comment>
<dbReference type="PANTHER" id="PTHR43057">
    <property type="entry name" value="ARSENITE EFFLUX TRANSPORTER"/>
    <property type="match status" value="1"/>
</dbReference>
<dbReference type="AlphaFoldDB" id="A0A0W1JH48"/>
<dbReference type="Pfam" id="PF01758">
    <property type="entry name" value="SBF"/>
    <property type="match status" value="1"/>
</dbReference>
<evidence type="ECO:0000256" key="1">
    <source>
        <dbReference type="ARBA" id="ARBA00004651"/>
    </source>
</evidence>
<keyword evidence="6 8" id="KW-1133">Transmembrane helix</keyword>
<evidence type="ECO:0000256" key="7">
    <source>
        <dbReference type="ARBA" id="ARBA00023136"/>
    </source>
</evidence>
<dbReference type="Proteomes" id="UP000054623">
    <property type="component" value="Unassembled WGS sequence"/>
</dbReference>
<evidence type="ECO:0000256" key="5">
    <source>
        <dbReference type="ARBA" id="ARBA00022692"/>
    </source>
</evidence>
<evidence type="ECO:0000256" key="2">
    <source>
        <dbReference type="ARBA" id="ARBA00010110"/>
    </source>
</evidence>
<feature type="transmembrane region" description="Helical" evidence="8">
    <location>
        <begin position="288"/>
        <end position="311"/>
    </location>
</feature>
<evidence type="ECO:0000256" key="3">
    <source>
        <dbReference type="ARBA" id="ARBA00022448"/>
    </source>
</evidence>
<dbReference type="GO" id="GO:0005886">
    <property type="term" value="C:plasma membrane"/>
    <property type="evidence" value="ECO:0007669"/>
    <property type="project" value="UniProtKB-SubCell"/>
</dbReference>
<evidence type="ECO:0000313" key="9">
    <source>
        <dbReference type="EMBL" id="KTE90718.1"/>
    </source>
</evidence>
<gene>
    <name evidence="9" type="ORF">AT727_23925</name>
</gene>
<dbReference type="GO" id="GO:0015105">
    <property type="term" value="F:arsenite transmembrane transporter activity"/>
    <property type="evidence" value="ECO:0007669"/>
    <property type="project" value="TreeGrafter"/>
</dbReference>
<feature type="transmembrane region" description="Helical" evidence="8">
    <location>
        <begin position="35"/>
        <end position="53"/>
    </location>
</feature>
<organism evidence="9 10">
    <name type="scientific">Desulfitobacterium hafniense</name>
    <name type="common">Desulfitobacterium frappieri</name>
    <dbReference type="NCBI Taxonomy" id="49338"/>
    <lineage>
        <taxon>Bacteria</taxon>
        <taxon>Bacillati</taxon>
        <taxon>Bacillota</taxon>
        <taxon>Clostridia</taxon>
        <taxon>Eubacteriales</taxon>
        <taxon>Desulfitobacteriaceae</taxon>
        <taxon>Desulfitobacterium</taxon>
    </lineage>
</organism>
<keyword evidence="3" id="KW-0813">Transport</keyword>
<sequence length="322" mass="36056">MSKLDKYQTLIIFMAMPLGLLFGQVRIVEQYADNFVTPFLFVMLFGAFLNIPLKDYRKAFTNIRFSITTVLINFAWTPILVWLLGKLFLSNSPIMQIGFIMLMVTPCTDWYLIFTGMVKGNVPLSATVLPVNLVFQVVLLPVYLLIFAGASGTVNIQDVITSVIIMLILPFSLAQLGKFLLNKTQECDKKEKVFGMFGSLQTILLAMAIMAMFASKGRNLLASLNVVAVLLIPIVLFYIINFILAQMVGKGFHYSYEDTASLTLTTIAKNSPMTLGVALMAFPNEPLIHLIMIIEPLIELPAMMLIVKILLTVRKKRIENPK</sequence>
<dbReference type="InterPro" id="IPR004706">
    <property type="entry name" value="Arsenical-R_Acr3"/>
</dbReference>
<feature type="transmembrane region" description="Helical" evidence="8">
    <location>
        <begin position="94"/>
        <end position="114"/>
    </location>
</feature>
<keyword evidence="4" id="KW-1003">Cell membrane</keyword>
<dbReference type="InterPro" id="IPR002657">
    <property type="entry name" value="BilAc:Na_symport/Acr3"/>
</dbReference>
<feature type="transmembrane region" description="Helical" evidence="8">
    <location>
        <begin position="159"/>
        <end position="181"/>
    </location>
</feature>
<feature type="transmembrane region" description="Helical" evidence="8">
    <location>
        <begin position="7"/>
        <end position="23"/>
    </location>
</feature>
<dbReference type="GO" id="GO:0015104">
    <property type="term" value="F:antimonite transmembrane transporter activity"/>
    <property type="evidence" value="ECO:0007669"/>
    <property type="project" value="TreeGrafter"/>
</dbReference>
<dbReference type="Gene3D" id="1.20.1530.20">
    <property type="match status" value="1"/>
</dbReference>
<feature type="transmembrane region" description="Helical" evidence="8">
    <location>
        <begin position="126"/>
        <end position="147"/>
    </location>
</feature>